<evidence type="ECO:0000313" key="2">
    <source>
        <dbReference type="Proteomes" id="UP000254764"/>
    </source>
</evidence>
<dbReference type="Proteomes" id="UP000254764">
    <property type="component" value="Unassembled WGS sequence"/>
</dbReference>
<dbReference type="InterPro" id="IPR007833">
    <property type="entry name" value="Capsule_polysaccharide_synth"/>
</dbReference>
<dbReference type="RefSeq" id="WP_181904052.1">
    <property type="nucleotide sequence ID" value="NZ_UEYP01000011.1"/>
</dbReference>
<keyword evidence="2" id="KW-1185">Reference proteome</keyword>
<evidence type="ECO:0008006" key="3">
    <source>
        <dbReference type="Google" id="ProtNLM"/>
    </source>
</evidence>
<dbReference type="Gene3D" id="3.40.50.12580">
    <property type="match status" value="1"/>
</dbReference>
<dbReference type="GO" id="GO:0015774">
    <property type="term" value="P:polysaccharide transport"/>
    <property type="evidence" value="ECO:0007669"/>
    <property type="project" value="InterPro"/>
</dbReference>
<protein>
    <recommendedName>
        <fullName evidence="3">Nitrogen fixation protein FixF</fullName>
    </recommendedName>
</protein>
<dbReference type="EMBL" id="UEYP01000011">
    <property type="protein sequence ID" value="SSC64501.1"/>
    <property type="molecule type" value="Genomic_DNA"/>
</dbReference>
<dbReference type="InterPro" id="IPR043148">
    <property type="entry name" value="TagF_C"/>
</dbReference>
<dbReference type="SUPFAM" id="SSF53756">
    <property type="entry name" value="UDP-Glycosyltransferase/glycogen phosphorylase"/>
    <property type="match status" value="1"/>
</dbReference>
<dbReference type="Pfam" id="PF05159">
    <property type="entry name" value="Capsule_synth"/>
    <property type="match status" value="1"/>
</dbReference>
<accession>A0A376A9F7</accession>
<sequence>MGDRDFIVCRTSHMRGFVSSFQGRVAALPSDLRSAAKAVLRRDGVAGLLRTVSGDSDPVIADLAERNLKRRQIRFRAVFSNPLVAFFYRRATRIQCRLVAAAFAGWLDENPKATIVVFNGYLMPDSILAAVATRRKRQMVFLEKGFFPATLQCDPHGINHQSTLPRDADFYRAFDPAELGEKPAALVKRQSKLKDDGPATLPDRYVFVPFQVPSDMQILALSPWIRDMRHLYDEIFRLADAEGQSHFVIKEHPSFPLSIRAEVKPHPRIHFANHHDTQTLIEGSDAVITVNSTVGLESVLLEKKVITLGLAPYDIEGLVLEAGNAAELLAAFRALDTWSPDAALRERVIRYIQNVFLLKGELKNPDPRLPDMIVARLAGTDRHGQAVAAFAAAKRGS</sequence>
<proteinExistence type="predicted"/>
<name>A0A376A9F7_9HYPH</name>
<dbReference type="CDD" id="cd16438">
    <property type="entry name" value="beta_Kdo_transferase_KpsS_like"/>
    <property type="match status" value="1"/>
</dbReference>
<gene>
    <name evidence="1" type="ORF">RHIZ70_209</name>
</gene>
<dbReference type="GO" id="GO:0000271">
    <property type="term" value="P:polysaccharide biosynthetic process"/>
    <property type="evidence" value="ECO:0007669"/>
    <property type="project" value="InterPro"/>
</dbReference>
<organism evidence="1 2">
    <name type="scientific">Ciceribacter selenitireducens ATCC BAA-1503</name>
    <dbReference type="NCBI Taxonomy" id="1336235"/>
    <lineage>
        <taxon>Bacteria</taxon>
        <taxon>Pseudomonadati</taxon>
        <taxon>Pseudomonadota</taxon>
        <taxon>Alphaproteobacteria</taxon>
        <taxon>Hyphomicrobiales</taxon>
        <taxon>Rhizobiaceae</taxon>
        <taxon>Ciceribacter</taxon>
    </lineage>
</organism>
<evidence type="ECO:0000313" key="1">
    <source>
        <dbReference type="EMBL" id="SSC64501.1"/>
    </source>
</evidence>
<reference evidence="2" key="1">
    <citation type="submission" date="2018-07" db="EMBL/GenBank/DDBJ databases">
        <authorList>
            <person name="Peiro R."/>
            <person name="Begona"/>
            <person name="Cbmso G."/>
            <person name="Lopez M."/>
            <person name="Gonzalez S."/>
        </authorList>
    </citation>
    <scope>NUCLEOTIDE SEQUENCE [LARGE SCALE GENOMIC DNA]</scope>
</reference>
<dbReference type="AlphaFoldDB" id="A0A376A9F7"/>